<evidence type="ECO:0000313" key="2">
    <source>
        <dbReference type="Proteomes" id="UP001221208"/>
    </source>
</evidence>
<sequence length="135" mass="14516">MALKVDDAKKFFGSLYDRSHAPDLGHFEAAALRLVATVENNDAVPTKDVAAGDKALGLLMLNHIMSTPNIEQKQKAALSAAALLNIKSELVGRFTELFPEMTVSELTKAAEKAGYHVEVLDSRVAANVPRSVVGR</sequence>
<dbReference type="EMBL" id="JAQQXR010000004">
    <property type="protein sequence ID" value="MDC8758410.1"/>
    <property type="molecule type" value="Genomic_DNA"/>
</dbReference>
<proteinExistence type="predicted"/>
<comment type="caution">
    <text evidence="1">The sequence shown here is derived from an EMBL/GenBank/DDBJ whole genome shotgun (WGS) entry which is preliminary data.</text>
</comment>
<evidence type="ECO:0000313" key="1">
    <source>
        <dbReference type="EMBL" id="MDC8758410.1"/>
    </source>
</evidence>
<name>A0ABT5K1U3_9BURK</name>
<keyword evidence="2" id="KW-1185">Reference proteome</keyword>
<protein>
    <submittedName>
        <fullName evidence="1">Uncharacterized protein</fullName>
    </submittedName>
</protein>
<dbReference type="Proteomes" id="UP001221208">
    <property type="component" value="Unassembled WGS sequence"/>
</dbReference>
<reference evidence="1 2" key="1">
    <citation type="submission" date="2022-10" db="EMBL/GenBank/DDBJ databases">
        <title>Janthinobacterium sp. hw3 Genome sequencing.</title>
        <authorList>
            <person name="Park S."/>
        </authorList>
    </citation>
    <scope>NUCLEOTIDE SEQUENCE [LARGE SCALE GENOMIC DNA]</scope>
    <source>
        <strain evidence="2">hw3</strain>
    </source>
</reference>
<dbReference type="RefSeq" id="WP_273671087.1">
    <property type="nucleotide sequence ID" value="NZ_JAQQXR010000004.1"/>
</dbReference>
<organism evidence="1 2">
    <name type="scientific">Janthinobacterium fluminis</name>
    <dbReference type="NCBI Taxonomy" id="2987524"/>
    <lineage>
        <taxon>Bacteria</taxon>
        <taxon>Pseudomonadati</taxon>
        <taxon>Pseudomonadota</taxon>
        <taxon>Betaproteobacteria</taxon>
        <taxon>Burkholderiales</taxon>
        <taxon>Oxalobacteraceae</taxon>
        <taxon>Janthinobacterium</taxon>
    </lineage>
</organism>
<gene>
    <name evidence="1" type="ORF">OIK44_12515</name>
</gene>
<accession>A0ABT5K1U3</accession>